<dbReference type="Gene3D" id="3.30.1390.30">
    <property type="entry name" value="Penicillin-binding protein 2a, domain 3"/>
    <property type="match status" value="1"/>
</dbReference>
<evidence type="ECO:0000256" key="8">
    <source>
        <dbReference type="ARBA" id="ARBA00022801"/>
    </source>
</evidence>
<evidence type="ECO:0000259" key="16">
    <source>
        <dbReference type="Pfam" id="PF03717"/>
    </source>
</evidence>
<name>A0A4Y6UDB1_9PROT</name>
<keyword evidence="6" id="KW-0645">Protease</keyword>
<evidence type="ECO:0000256" key="5">
    <source>
        <dbReference type="ARBA" id="ARBA00022645"/>
    </source>
</evidence>
<keyword evidence="8 17" id="KW-0378">Hydrolase</keyword>
<dbReference type="EC" id="3.4.16.4" evidence="17"/>
<evidence type="ECO:0000256" key="4">
    <source>
        <dbReference type="ARBA" id="ARBA00022519"/>
    </source>
</evidence>
<evidence type="ECO:0000256" key="7">
    <source>
        <dbReference type="ARBA" id="ARBA00022692"/>
    </source>
</evidence>
<dbReference type="KEGG" id="swf:E3E12_06175"/>
<dbReference type="EMBL" id="CP038231">
    <property type="protein sequence ID" value="QDH14437.1"/>
    <property type="molecule type" value="Genomic_DNA"/>
</dbReference>
<keyword evidence="9" id="KW-0133">Cell shape</keyword>
<comment type="subcellular location">
    <subcellularLocation>
        <location evidence="2">Cell membrane</location>
    </subcellularLocation>
    <subcellularLocation>
        <location evidence="1">Membrane</location>
        <topology evidence="1">Single-pass membrane protein</topology>
    </subcellularLocation>
</comment>
<evidence type="ECO:0000256" key="12">
    <source>
        <dbReference type="ARBA" id="ARBA00023136"/>
    </source>
</evidence>
<keyword evidence="3" id="KW-1003">Cell membrane</keyword>
<dbReference type="Pfam" id="PF00905">
    <property type="entry name" value="Transpeptidase"/>
    <property type="match status" value="1"/>
</dbReference>
<dbReference type="NCBIfam" id="TIGR03423">
    <property type="entry name" value="pbp2_mrdA"/>
    <property type="match status" value="1"/>
</dbReference>
<keyword evidence="11" id="KW-1133">Transmembrane helix</keyword>
<dbReference type="GO" id="GO:0006508">
    <property type="term" value="P:proteolysis"/>
    <property type="evidence" value="ECO:0007669"/>
    <property type="project" value="UniProtKB-KW"/>
</dbReference>
<evidence type="ECO:0000313" key="17">
    <source>
        <dbReference type="EMBL" id="QDH14437.1"/>
    </source>
</evidence>
<protein>
    <submittedName>
        <fullName evidence="17">Penicillin-binding protein 2</fullName>
        <ecNumber evidence="17">3.4.16.4</ecNumber>
    </submittedName>
</protein>
<evidence type="ECO:0000256" key="10">
    <source>
        <dbReference type="ARBA" id="ARBA00022984"/>
    </source>
</evidence>
<keyword evidence="18" id="KW-1185">Reference proteome</keyword>
<evidence type="ECO:0000256" key="13">
    <source>
        <dbReference type="ARBA" id="ARBA00023316"/>
    </source>
</evidence>
<dbReference type="Proteomes" id="UP000318709">
    <property type="component" value="Chromosome"/>
</dbReference>
<evidence type="ECO:0000256" key="9">
    <source>
        <dbReference type="ARBA" id="ARBA00022960"/>
    </source>
</evidence>
<keyword evidence="10" id="KW-0573">Peptidoglycan synthesis</keyword>
<dbReference type="PANTHER" id="PTHR30627">
    <property type="entry name" value="PEPTIDOGLYCAN D,D-TRANSPEPTIDASE"/>
    <property type="match status" value="1"/>
</dbReference>
<feature type="region of interest" description="Disordered" evidence="14">
    <location>
        <begin position="631"/>
        <end position="651"/>
    </location>
</feature>
<dbReference type="GO" id="GO:0009252">
    <property type="term" value="P:peptidoglycan biosynthetic process"/>
    <property type="evidence" value="ECO:0007669"/>
    <property type="project" value="UniProtKB-KW"/>
</dbReference>
<dbReference type="Gene3D" id="3.90.1310.10">
    <property type="entry name" value="Penicillin-binding protein 2a (Domain 2)"/>
    <property type="match status" value="1"/>
</dbReference>
<dbReference type="InterPro" id="IPR036138">
    <property type="entry name" value="PBP_dimer_sf"/>
</dbReference>
<evidence type="ECO:0000313" key="18">
    <source>
        <dbReference type="Proteomes" id="UP000318709"/>
    </source>
</evidence>
<dbReference type="Gene3D" id="3.40.710.10">
    <property type="entry name" value="DD-peptidase/beta-lactamase superfamily"/>
    <property type="match status" value="1"/>
</dbReference>
<dbReference type="GO" id="GO:0008360">
    <property type="term" value="P:regulation of cell shape"/>
    <property type="evidence" value="ECO:0007669"/>
    <property type="project" value="UniProtKB-KW"/>
</dbReference>
<evidence type="ECO:0000256" key="11">
    <source>
        <dbReference type="ARBA" id="ARBA00022989"/>
    </source>
</evidence>
<reference evidence="17 18" key="1">
    <citation type="submission" date="2019-03" db="EMBL/GenBank/DDBJ databases">
        <title>The complete genome sequence of Swingsia_sp. F3b2 LMG30590(T).</title>
        <authorList>
            <person name="Chua K.-O."/>
            <person name="Chan K.-G."/>
            <person name="See-Too W.-S."/>
        </authorList>
    </citation>
    <scope>NUCLEOTIDE SEQUENCE [LARGE SCALE GENOMIC DNA]</scope>
    <source>
        <strain evidence="17 18">F3b2</strain>
    </source>
</reference>
<dbReference type="AlphaFoldDB" id="A0A4Y6UDB1"/>
<dbReference type="InterPro" id="IPR017790">
    <property type="entry name" value="Penicillin-binding_protein_2"/>
</dbReference>
<dbReference type="InterPro" id="IPR001460">
    <property type="entry name" value="PCN-bd_Tpept"/>
</dbReference>
<keyword evidence="7" id="KW-0812">Transmembrane</keyword>
<organism evidence="17 18">
    <name type="scientific">Formicincola oecophyllae</name>
    <dbReference type="NCBI Taxonomy" id="2558361"/>
    <lineage>
        <taxon>Bacteria</taxon>
        <taxon>Pseudomonadati</taxon>
        <taxon>Pseudomonadota</taxon>
        <taxon>Alphaproteobacteria</taxon>
        <taxon>Acetobacterales</taxon>
        <taxon>Acetobacteraceae</taxon>
        <taxon>Formicincola</taxon>
    </lineage>
</organism>
<feature type="domain" description="Penicillin-binding protein dimerisation" evidence="16">
    <location>
        <begin position="89"/>
        <end position="258"/>
    </location>
</feature>
<evidence type="ECO:0000256" key="1">
    <source>
        <dbReference type="ARBA" id="ARBA00004167"/>
    </source>
</evidence>
<keyword evidence="12" id="KW-0472">Membrane</keyword>
<dbReference type="Pfam" id="PF03717">
    <property type="entry name" value="PBP_dimer"/>
    <property type="match status" value="1"/>
</dbReference>
<dbReference type="GO" id="GO:0071555">
    <property type="term" value="P:cell wall organization"/>
    <property type="evidence" value="ECO:0007669"/>
    <property type="project" value="UniProtKB-KW"/>
</dbReference>
<feature type="domain" description="Penicillin-binding protein transpeptidase" evidence="15">
    <location>
        <begin position="291"/>
        <end position="624"/>
    </location>
</feature>
<dbReference type="InterPro" id="IPR012338">
    <property type="entry name" value="Beta-lactam/transpept-like"/>
</dbReference>
<dbReference type="InterPro" id="IPR050515">
    <property type="entry name" value="Beta-lactam/transpept"/>
</dbReference>
<dbReference type="SUPFAM" id="SSF56519">
    <property type="entry name" value="Penicillin binding protein dimerisation domain"/>
    <property type="match status" value="1"/>
</dbReference>
<evidence type="ECO:0000259" key="15">
    <source>
        <dbReference type="Pfam" id="PF00905"/>
    </source>
</evidence>
<dbReference type="SUPFAM" id="SSF56601">
    <property type="entry name" value="beta-lactamase/transpeptidase-like"/>
    <property type="match status" value="1"/>
</dbReference>
<gene>
    <name evidence="17" type="primary">mrdA</name>
    <name evidence="17" type="ORF">E3E12_06175</name>
</gene>
<dbReference type="OrthoDB" id="9766847at2"/>
<keyword evidence="5 17" id="KW-0121">Carboxypeptidase</keyword>
<keyword evidence="4" id="KW-0997">Cell inner membrane</keyword>
<dbReference type="GO" id="GO:0071972">
    <property type="term" value="F:peptidoglycan L,D-transpeptidase activity"/>
    <property type="evidence" value="ECO:0007669"/>
    <property type="project" value="TreeGrafter"/>
</dbReference>
<accession>A0A4Y6UDB1</accession>
<evidence type="ECO:0000256" key="14">
    <source>
        <dbReference type="SAM" id="MobiDB-lite"/>
    </source>
</evidence>
<keyword evidence="13" id="KW-0961">Cell wall biogenesis/degradation</keyword>
<evidence type="ECO:0000256" key="6">
    <source>
        <dbReference type="ARBA" id="ARBA00022670"/>
    </source>
</evidence>
<sequence>MFKRLFALLPRWGSSRPSFDASGTTHQTELLEGQGHGHNVFTRRALLVMAAQGSILGLLGNRLYNLQLLEGDALKEKARRNRTSKRYLAPPRGLIVDRAGVTVAGNRVNWRAVITIEDLGSLDAALAKLSAIVPLDDHDRARIARDRKRMRRFVPLVLKEFLTWDDMAAISLNAPSLPGVLVDVGTTREYPFDELMAHIVGYVAPPNEKDVQKEPMLALPGMRVGRAGIEQTQEVVLHGKPGYVSSEVNAVGRVISELERVDGVAGSTLGLTLDSVLQKQVRDRIGGRVASAVVMDCRNGEIMAMVSTPSFQPGLFDSGVSHAQWQAWMSDPRAPLTDKVVSGLYPPGSTFKPAVALAALSTGKVSPKDRFHCPGYYDVGGVRFHCWNRHGHGMVNMRAGLKFSCDCYFYQVARRCGMDAIEQASNAMGMGVKLPIELPHVHAGVIPTPAWRKRHGGHWNTGDTVNAGIGQGYVQVSPLGLATYTAALASGNLVQPHLVRSIEGRLVPPAQPKKLPFTEEQLSVVRGGMYAVVNEPYGSGSRARLDMPGIQLAGKTGSAQVRHVSRALRESGHFNSMKLPWEYRPHALFICYAPYKNPRYAVAVIVEHGNAGGKEAAPLARDIMADTLRRDPARRGQKTEGFVAQAGPVNG</sequence>
<dbReference type="InterPro" id="IPR005311">
    <property type="entry name" value="PBP_dimer"/>
</dbReference>
<dbReference type="GO" id="GO:0009002">
    <property type="term" value="F:serine-type D-Ala-D-Ala carboxypeptidase activity"/>
    <property type="evidence" value="ECO:0007669"/>
    <property type="project" value="UniProtKB-EC"/>
</dbReference>
<evidence type="ECO:0000256" key="2">
    <source>
        <dbReference type="ARBA" id="ARBA00004236"/>
    </source>
</evidence>
<evidence type="ECO:0000256" key="3">
    <source>
        <dbReference type="ARBA" id="ARBA00022475"/>
    </source>
</evidence>
<proteinExistence type="predicted"/>
<dbReference type="GO" id="GO:0005886">
    <property type="term" value="C:plasma membrane"/>
    <property type="evidence" value="ECO:0007669"/>
    <property type="project" value="UniProtKB-SubCell"/>
</dbReference>
<dbReference type="GO" id="GO:0008658">
    <property type="term" value="F:penicillin binding"/>
    <property type="evidence" value="ECO:0007669"/>
    <property type="project" value="InterPro"/>
</dbReference>
<dbReference type="PANTHER" id="PTHR30627:SF2">
    <property type="entry name" value="PEPTIDOGLYCAN D,D-TRANSPEPTIDASE MRDA"/>
    <property type="match status" value="1"/>
</dbReference>